<sequence length="538" mass="55555">MRRLAAALLLALLPLAGRAEDLALVLGTGDYRTLPDVAGGADLAGATPALGAAGFRVLALRDATAEAVAPLLADLARAEADRLVVALAGRFVTDGTRTWWLAADAGAPTLLGVEARSVSVESLLAVLGRAPLRAVLLLGADPGAEAPLDPWLREGVGRVQVPEGVAVLVAPPEEAARLLADRLAEPGVALANLVGGPVRALGPLPEGAALLADAGGPEDDALWQATAASGTLGAYRDYLAAHPKGRHAAEARAAIAALLSEPGREARLAEEALAMTRDGRREVQRDLAALGFDPQGIDGVLGPASRRAITDWQQQNGFPQTSFLDREQRERLAAQAAREAAEQVAAEERRQAEAEAADRAAWEETGARGDEAGLRAYLARFPEGVYAGVATEGLAALDAANREVAQAQDIAAWDRARAADSTAALQGYLAASPQGRFVGAARARLDALAQEEAQARATEAARAGEAALALGAPTARVVEERLAALGLDPGPVEGTFDDATRGAIRAYQEDRGLPVTGFLDGETLARLLADTLGPPRAP</sequence>
<gene>
    <name evidence="4" type="ORF">ACFPOC_16580</name>
</gene>
<keyword evidence="2" id="KW-0732">Signal</keyword>
<evidence type="ECO:0000259" key="3">
    <source>
        <dbReference type="Pfam" id="PF01471"/>
    </source>
</evidence>
<reference evidence="5" key="1">
    <citation type="journal article" date="2019" name="Int. J. Syst. Evol. Microbiol.">
        <title>The Global Catalogue of Microorganisms (GCM) 10K type strain sequencing project: providing services to taxonomists for standard genome sequencing and annotation.</title>
        <authorList>
            <consortium name="The Broad Institute Genomics Platform"/>
            <consortium name="The Broad Institute Genome Sequencing Center for Infectious Disease"/>
            <person name="Wu L."/>
            <person name="Ma J."/>
        </authorList>
    </citation>
    <scope>NUCLEOTIDE SEQUENCE [LARGE SCALE GENOMIC DNA]</scope>
    <source>
        <strain evidence="5">KACC 11588</strain>
    </source>
</reference>
<dbReference type="Proteomes" id="UP001596056">
    <property type="component" value="Unassembled WGS sequence"/>
</dbReference>
<feature type="signal peptide" evidence="2">
    <location>
        <begin position="1"/>
        <end position="19"/>
    </location>
</feature>
<dbReference type="InterPro" id="IPR002477">
    <property type="entry name" value="Peptidoglycan-bd-like"/>
</dbReference>
<comment type="caution">
    <text evidence="4">The sequence shown here is derived from an EMBL/GenBank/DDBJ whole genome shotgun (WGS) entry which is preliminary data.</text>
</comment>
<dbReference type="RefSeq" id="WP_209841518.1">
    <property type="nucleotide sequence ID" value="NZ_JAGGJP010000010.1"/>
</dbReference>
<evidence type="ECO:0000256" key="2">
    <source>
        <dbReference type="SAM" id="SignalP"/>
    </source>
</evidence>
<keyword evidence="5" id="KW-1185">Reference proteome</keyword>
<feature type="chain" id="PRO_5046478455" evidence="2">
    <location>
        <begin position="20"/>
        <end position="538"/>
    </location>
</feature>
<dbReference type="SUPFAM" id="SSF47090">
    <property type="entry name" value="PGBD-like"/>
    <property type="match status" value="2"/>
</dbReference>
<dbReference type="EMBL" id="JBHSNA010000024">
    <property type="protein sequence ID" value="MFC5568027.1"/>
    <property type="molecule type" value="Genomic_DNA"/>
</dbReference>
<accession>A0ABW0SG98</accession>
<evidence type="ECO:0000313" key="4">
    <source>
        <dbReference type="EMBL" id="MFC5568027.1"/>
    </source>
</evidence>
<evidence type="ECO:0000256" key="1">
    <source>
        <dbReference type="SAM" id="Coils"/>
    </source>
</evidence>
<protein>
    <submittedName>
        <fullName evidence="4">Peptidoglycan-binding domain-containing protein</fullName>
    </submittedName>
</protein>
<dbReference type="Gene3D" id="1.10.101.10">
    <property type="entry name" value="PGBD-like superfamily/PGBD"/>
    <property type="match status" value="2"/>
</dbReference>
<feature type="coiled-coil region" evidence="1">
    <location>
        <begin position="324"/>
        <end position="358"/>
    </location>
</feature>
<dbReference type="Pfam" id="PF01471">
    <property type="entry name" value="PG_binding_1"/>
    <property type="match status" value="2"/>
</dbReference>
<organism evidence="4 5">
    <name type="scientific">Rubellimicrobium aerolatum</name>
    <dbReference type="NCBI Taxonomy" id="490979"/>
    <lineage>
        <taxon>Bacteria</taxon>
        <taxon>Pseudomonadati</taxon>
        <taxon>Pseudomonadota</taxon>
        <taxon>Alphaproteobacteria</taxon>
        <taxon>Rhodobacterales</taxon>
        <taxon>Roseobacteraceae</taxon>
        <taxon>Rubellimicrobium</taxon>
    </lineage>
</organism>
<evidence type="ECO:0000313" key="5">
    <source>
        <dbReference type="Proteomes" id="UP001596056"/>
    </source>
</evidence>
<keyword evidence="1" id="KW-0175">Coiled coil</keyword>
<dbReference type="InterPro" id="IPR036365">
    <property type="entry name" value="PGBD-like_sf"/>
</dbReference>
<feature type="domain" description="Peptidoglycan binding-like" evidence="3">
    <location>
        <begin position="277"/>
        <end position="332"/>
    </location>
</feature>
<name>A0ABW0SG98_9RHOB</name>
<dbReference type="InterPro" id="IPR036366">
    <property type="entry name" value="PGBDSf"/>
</dbReference>
<proteinExistence type="predicted"/>
<feature type="domain" description="Peptidoglycan binding-like" evidence="3">
    <location>
        <begin position="476"/>
        <end position="527"/>
    </location>
</feature>